<feature type="transmembrane region" description="Helical" evidence="1">
    <location>
        <begin position="246"/>
        <end position="269"/>
    </location>
</feature>
<evidence type="ECO:0000313" key="3">
    <source>
        <dbReference type="Proteomes" id="UP000266841"/>
    </source>
</evidence>
<keyword evidence="3" id="KW-1185">Reference proteome</keyword>
<dbReference type="Proteomes" id="UP000266841">
    <property type="component" value="Unassembled WGS sequence"/>
</dbReference>
<dbReference type="OMA" id="NIDREEW"/>
<name>K0RU03_THAOC</name>
<dbReference type="eggNOG" id="ENOG502SGUE">
    <property type="taxonomic scope" value="Eukaryota"/>
</dbReference>
<comment type="caution">
    <text evidence="2">The sequence shown here is derived from an EMBL/GenBank/DDBJ whole genome shotgun (WGS) entry which is preliminary data.</text>
</comment>
<organism evidence="2 3">
    <name type="scientific">Thalassiosira oceanica</name>
    <name type="common">Marine diatom</name>
    <dbReference type="NCBI Taxonomy" id="159749"/>
    <lineage>
        <taxon>Eukaryota</taxon>
        <taxon>Sar</taxon>
        <taxon>Stramenopiles</taxon>
        <taxon>Ochrophyta</taxon>
        <taxon>Bacillariophyta</taxon>
        <taxon>Coscinodiscophyceae</taxon>
        <taxon>Thalassiosirophycidae</taxon>
        <taxon>Thalassiosirales</taxon>
        <taxon>Thalassiosiraceae</taxon>
        <taxon>Thalassiosira</taxon>
    </lineage>
</organism>
<sequence length="302" mass="33946">MKSIIEDFSLRHEFSGYDRSSIPVDFILSEFKESLTDNINEDFVSFHSSLVARYDIDASLYAETIKKRHGDCQKLFDGYATRLVRCDVLDESSCNIRWNVTFIPSGSTWLYNLAKSVGWEIRTKSPDPSSVALFSWRPVFSLFQRAFETGSVTLPIVLIEGSTRLFLSRTGLSISETVDLIEEADNERLQNRRVAQELASWLDVSRRPKNIDREEWASQVRQRILSNVRGAGALDIDQNEDGSEGVIALLIFGVVSAVAVLLSFELLTLPEIIGGARRLSEECENGELLEFGSGYLNECLGL</sequence>
<evidence type="ECO:0000313" key="2">
    <source>
        <dbReference type="EMBL" id="EJK52366.1"/>
    </source>
</evidence>
<reference evidence="2 3" key="1">
    <citation type="journal article" date="2012" name="Genome Biol.">
        <title>Genome and low-iron response of an oceanic diatom adapted to chronic iron limitation.</title>
        <authorList>
            <person name="Lommer M."/>
            <person name="Specht M."/>
            <person name="Roy A.S."/>
            <person name="Kraemer L."/>
            <person name="Andreson R."/>
            <person name="Gutowska M.A."/>
            <person name="Wolf J."/>
            <person name="Bergner S.V."/>
            <person name="Schilhabel M.B."/>
            <person name="Klostermeier U.C."/>
            <person name="Beiko R.G."/>
            <person name="Rosenstiel P."/>
            <person name="Hippler M."/>
            <person name="Laroche J."/>
        </authorList>
    </citation>
    <scope>NUCLEOTIDE SEQUENCE [LARGE SCALE GENOMIC DNA]</scope>
    <source>
        <strain evidence="2 3">CCMP1005</strain>
    </source>
</reference>
<protein>
    <submittedName>
        <fullName evidence="2">Uncharacterized protein</fullName>
    </submittedName>
</protein>
<keyword evidence="1" id="KW-1133">Transmembrane helix</keyword>
<keyword evidence="1" id="KW-0472">Membrane</keyword>
<evidence type="ECO:0000256" key="1">
    <source>
        <dbReference type="SAM" id="Phobius"/>
    </source>
</evidence>
<accession>K0RU03</accession>
<dbReference type="OrthoDB" id="10497539at2759"/>
<keyword evidence="1" id="KW-0812">Transmembrane</keyword>
<dbReference type="AlphaFoldDB" id="K0RU03"/>
<proteinExistence type="predicted"/>
<gene>
    <name evidence="2" type="ORF">THAOC_28361</name>
</gene>
<dbReference type="EMBL" id="AGNL01039986">
    <property type="protein sequence ID" value="EJK52366.1"/>
    <property type="molecule type" value="Genomic_DNA"/>
</dbReference>